<gene>
    <name evidence="2" type="ORF">Sste5346_005538</name>
</gene>
<accession>A0ABR3Z3P1</accession>
<name>A0ABR3Z3P1_9PEZI</name>
<keyword evidence="3" id="KW-1185">Reference proteome</keyword>
<dbReference type="EMBL" id="JAWCUI010000030">
    <property type="protein sequence ID" value="KAL1894851.1"/>
    <property type="molecule type" value="Genomic_DNA"/>
</dbReference>
<organism evidence="2 3">
    <name type="scientific">Sporothrix stenoceras</name>
    <dbReference type="NCBI Taxonomy" id="5173"/>
    <lineage>
        <taxon>Eukaryota</taxon>
        <taxon>Fungi</taxon>
        <taxon>Dikarya</taxon>
        <taxon>Ascomycota</taxon>
        <taxon>Pezizomycotina</taxon>
        <taxon>Sordariomycetes</taxon>
        <taxon>Sordariomycetidae</taxon>
        <taxon>Ophiostomatales</taxon>
        <taxon>Ophiostomataceae</taxon>
        <taxon>Sporothrix</taxon>
    </lineage>
</organism>
<feature type="region of interest" description="Disordered" evidence="1">
    <location>
        <begin position="119"/>
        <end position="143"/>
    </location>
</feature>
<comment type="caution">
    <text evidence="2">The sequence shown here is derived from an EMBL/GenBank/DDBJ whole genome shotgun (WGS) entry which is preliminary data.</text>
</comment>
<evidence type="ECO:0000313" key="2">
    <source>
        <dbReference type="EMBL" id="KAL1894851.1"/>
    </source>
</evidence>
<dbReference type="Proteomes" id="UP001583186">
    <property type="component" value="Unassembled WGS sequence"/>
</dbReference>
<evidence type="ECO:0000256" key="1">
    <source>
        <dbReference type="SAM" id="MobiDB-lite"/>
    </source>
</evidence>
<feature type="compositionally biased region" description="Acidic residues" evidence="1">
    <location>
        <begin position="125"/>
        <end position="143"/>
    </location>
</feature>
<evidence type="ECO:0000313" key="3">
    <source>
        <dbReference type="Proteomes" id="UP001583186"/>
    </source>
</evidence>
<sequence length="169" mass="18697">MRNVILAIFYAYFHFMEFMVSAALEVVMIPNAVMAFTRTPPTMLNQSSVDKTPAAVAAAAAAAAANADLGLDDSVFFKDSLQKYGGYELTTHEKCIYGNTDTCSGIWWYIALAAEDSDNKKEDHVDDDDDDYDYYADDEDNWDDEDISGNVCPSGKKHGFPVVVAIDFE</sequence>
<reference evidence="2 3" key="1">
    <citation type="journal article" date="2024" name="IMA Fungus">
        <title>IMA Genome - F19 : A genome assembly and annotation guide to empower mycologists, including annotated draft genome sequences of Ceratocystis pirilliformis, Diaporthe australafricana, Fusarium ophioides, Paecilomyces lecythidis, and Sporothrix stenoceras.</title>
        <authorList>
            <person name="Aylward J."/>
            <person name="Wilson A.M."/>
            <person name="Visagie C.M."/>
            <person name="Spraker J."/>
            <person name="Barnes I."/>
            <person name="Buitendag C."/>
            <person name="Ceriani C."/>
            <person name="Del Mar Angel L."/>
            <person name="du Plessis D."/>
            <person name="Fuchs T."/>
            <person name="Gasser K."/>
            <person name="Kramer D."/>
            <person name="Li W."/>
            <person name="Munsamy K."/>
            <person name="Piso A."/>
            <person name="Price J.L."/>
            <person name="Sonnekus B."/>
            <person name="Thomas C."/>
            <person name="van der Nest A."/>
            <person name="van Dijk A."/>
            <person name="van Heerden A."/>
            <person name="van Vuuren N."/>
            <person name="Yilmaz N."/>
            <person name="Duong T.A."/>
            <person name="van der Merwe N.A."/>
            <person name="Wingfield M.J."/>
            <person name="Wingfield B.D."/>
        </authorList>
    </citation>
    <scope>NUCLEOTIDE SEQUENCE [LARGE SCALE GENOMIC DNA]</scope>
    <source>
        <strain evidence="2 3">CMW 5346</strain>
    </source>
</reference>
<proteinExistence type="predicted"/>
<protein>
    <submittedName>
        <fullName evidence="2">Uncharacterized protein</fullName>
    </submittedName>
</protein>